<dbReference type="Proteomes" id="UP000247371">
    <property type="component" value="Unassembled WGS sequence"/>
</dbReference>
<organism evidence="1 2">
    <name type="scientific">Komagataeibacter swingsii</name>
    <dbReference type="NCBI Taxonomy" id="215220"/>
    <lineage>
        <taxon>Bacteria</taxon>
        <taxon>Pseudomonadati</taxon>
        <taxon>Pseudomonadota</taxon>
        <taxon>Alphaproteobacteria</taxon>
        <taxon>Acetobacterales</taxon>
        <taxon>Acetobacteraceae</taxon>
        <taxon>Komagataeibacter</taxon>
    </lineage>
</organism>
<keyword evidence="2" id="KW-1185">Reference proteome</keyword>
<proteinExistence type="predicted"/>
<dbReference type="RefSeq" id="WP_110557705.1">
    <property type="nucleotide sequence ID" value="NZ_NKUB01000031.1"/>
</dbReference>
<comment type="caution">
    <text evidence="1">The sequence shown here is derived from an EMBL/GenBank/DDBJ whole genome shotgun (WGS) entry which is preliminary data.</text>
</comment>
<dbReference type="AlphaFoldDB" id="A0A2V4RHT6"/>
<sequence>MSEHRVPHAAGSIHDLVRKATHSPAIMTKAETIRLAEHVLKGGEHATEEEQAIAKRAALDPEGVNAAEIELLGAGARPPKNKLPATA</sequence>
<protein>
    <submittedName>
        <fullName evidence="1">Uncharacterized protein</fullName>
    </submittedName>
</protein>
<reference evidence="1 2" key="1">
    <citation type="submission" date="2017-07" db="EMBL/GenBank/DDBJ databases">
        <title>A draft genome sequence of Komagataeibacter swingsii LMG 22125.</title>
        <authorList>
            <person name="Skraban J."/>
            <person name="Cleenwerck I."/>
            <person name="Vandamme P."/>
            <person name="Trcek J."/>
        </authorList>
    </citation>
    <scope>NUCLEOTIDE SEQUENCE [LARGE SCALE GENOMIC DNA]</scope>
    <source>
        <strain evidence="1 2">LMG 22125</strain>
    </source>
</reference>
<dbReference type="EMBL" id="NKUB01000031">
    <property type="protein sequence ID" value="PYD68494.1"/>
    <property type="molecule type" value="Genomic_DNA"/>
</dbReference>
<name>A0A2V4RHT6_9PROT</name>
<evidence type="ECO:0000313" key="2">
    <source>
        <dbReference type="Proteomes" id="UP000247371"/>
    </source>
</evidence>
<accession>A0A2V4RHT6</accession>
<evidence type="ECO:0000313" key="1">
    <source>
        <dbReference type="EMBL" id="PYD68494.1"/>
    </source>
</evidence>
<gene>
    <name evidence="1" type="ORF">CFR76_14835</name>
</gene>